<dbReference type="PANTHER" id="PTHR30400:SF0">
    <property type="entry name" value="BIOSYNTHETIC PEPTIDOGLYCAN TRANSGLYCOSYLASE"/>
    <property type="match status" value="1"/>
</dbReference>
<dbReference type="InterPro" id="IPR023346">
    <property type="entry name" value="Lysozyme-like_dom_sf"/>
</dbReference>
<feature type="domain" description="Glycosyl transferase family 51" evidence="12">
    <location>
        <begin position="129"/>
        <end position="284"/>
    </location>
</feature>
<keyword evidence="10" id="KW-0961">Cell wall biogenesis/degradation</keyword>
<dbReference type="PANTHER" id="PTHR30400">
    <property type="entry name" value="MONOFUNCTIONAL BIOSYNTHETIC PEPTIDOGLYCAN TRANSGLYCOSYLASE"/>
    <property type="match status" value="1"/>
</dbReference>
<dbReference type="InterPro" id="IPR036950">
    <property type="entry name" value="PBP_transglycosylase"/>
</dbReference>
<dbReference type="Gene3D" id="1.10.3810.10">
    <property type="entry name" value="Biosynthetic peptidoglycan transglycosylase-like"/>
    <property type="match status" value="1"/>
</dbReference>
<evidence type="ECO:0000256" key="8">
    <source>
        <dbReference type="ARBA" id="ARBA00022989"/>
    </source>
</evidence>
<dbReference type="GO" id="GO:0009274">
    <property type="term" value="C:peptidoglycan-based cell wall"/>
    <property type="evidence" value="ECO:0007669"/>
    <property type="project" value="InterPro"/>
</dbReference>
<keyword evidence="7" id="KW-0573">Peptidoglycan synthesis</keyword>
<protein>
    <recommendedName>
        <fullName evidence="12">Glycosyl transferase family 51 domain-containing protein</fullName>
    </recommendedName>
</protein>
<evidence type="ECO:0000256" key="11">
    <source>
        <dbReference type="SAM" id="MobiDB-lite"/>
    </source>
</evidence>
<dbReference type="GO" id="GO:0071555">
    <property type="term" value="P:cell wall organization"/>
    <property type="evidence" value="ECO:0007669"/>
    <property type="project" value="UniProtKB-KW"/>
</dbReference>
<dbReference type="InterPro" id="IPR011812">
    <property type="entry name" value="Pep_trsgly"/>
</dbReference>
<dbReference type="Proteomes" id="UP000317716">
    <property type="component" value="Unassembled WGS sequence"/>
</dbReference>
<accession>A0A538S7Y1</accession>
<keyword evidence="1" id="KW-1003">Cell membrane</keyword>
<dbReference type="EMBL" id="VBOS01000528">
    <property type="protein sequence ID" value="TMQ47489.1"/>
    <property type="molecule type" value="Genomic_DNA"/>
</dbReference>
<dbReference type="GO" id="GO:0016020">
    <property type="term" value="C:membrane"/>
    <property type="evidence" value="ECO:0007669"/>
    <property type="project" value="InterPro"/>
</dbReference>
<evidence type="ECO:0000256" key="2">
    <source>
        <dbReference type="ARBA" id="ARBA00022519"/>
    </source>
</evidence>
<organism evidence="13 14">
    <name type="scientific">Eiseniibacteriota bacterium</name>
    <dbReference type="NCBI Taxonomy" id="2212470"/>
    <lineage>
        <taxon>Bacteria</taxon>
        <taxon>Candidatus Eiseniibacteriota</taxon>
    </lineage>
</organism>
<evidence type="ECO:0000313" key="14">
    <source>
        <dbReference type="Proteomes" id="UP000317716"/>
    </source>
</evidence>
<keyword evidence="8" id="KW-1133">Transmembrane helix</keyword>
<dbReference type="GO" id="GO:0008360">
    <property type="term" value="P:regulation of cell shape"/>
    <property type="evidence" value="ECO:0007669"/>
    <property type="project" value="UniProtKB-KW"/>
</dbReference>
<name>A0A538S7Y1_UNCEI</name>
<evidence type="ECO:0000256" key="6">
    <source>
        <dbReference type="ARBA" id="ARBA00022960"/>
    </source>
</evidence>
<evidence type="ECO:0000256" key="9">
    <source>
        <dbReference type="ARBA" id="ARBA00023136"/>
    </source>
</evidence>
<dbReference type="AlphaFoldDB" id="A0A538S7Y1"/>
<keyword evidence="6" id="KW-0133">Cell shape</keyword>
<keyword evidence="5" id="KW-0812">Transmembrane</keyword>
<dbReference type="InterPro" id="IPR001264">
    <property type="entry name" value="Glyco_trans_51"/>
</dbReference>
<feature type="region of interest" description="Disordered" evidence="11">
    <location>
        <begin position="1"/>
        <end position="39"/>
    </location>
</feature>
<keyword evidence="4" id="KW-0808">Transferase</keyword>
<evidence type="ECO:0000256" key="4">
    <source>
        <dbReference type="ARBA" id="ARBA00022679"/>
    </source>
</evidence>
<keyword evidence="9" id="KW-0472">Membrane</keyword>
<proteinExistence type="predicted"/>
<gene>
    <name evidence="13" type="ORF">E6K72_13965</name>
</gene>
<reference evidence="13 14" key="1">
    <citation type="journal article" date="2019" name="Nat. Microbiol.">
        <title>Mediterranean grassland soil C-N compound turnover is dependent on rainfall and depth, and is mediated by genomically divergent microorganisms.</title>
        <authorList>
            <person name="Diamond S."/>
            <person name="Andeer P.F."/>
            <person name="Li Z."/>
            <person name="Crits-Christoph A."/>
            <person name="Burstein D."/>
            <person name="Anantharaman K."/>
            <person name="Lane K.R."/>
            <person name="Thomas B.C."/>
            <person name="Pan C."/>
            <person name="Northen T.R."/>
            <person name="Banfield J.F."/>
        </authorList>
    </citation>
    <scope>NUCLEOTIDE SEQUENCE [LARGE SCALE GENOMIC DNA]</scope>
    <source>
        <strain evidence="13">WS_2</strain>
    </source>
</reference>
<dbReference type="SUPFAM" id="SSF53955">
    <property type="entry name" value="Lysozyme-like"/>
    <property type="match status" value="1"/>
</dbReference>
<sequence>MRAAARRLRGQADPEPQGRHGRDRGAHPHPDRPRAGSLTPERVVASLPPPLLGPLPAAGVRGSWDYRLGFRLDVSRPDSVDFHAEVIPHDLELDPEKSRLNLLGLEQPFVAEIHLPHGRTATRDLSSANPHHRALEAIDSILVHAVLTNEDGGFYRHSGFNPDAVRGAIADNIRAGAYRRGAGTITMQLARNLYLGHERTLSRKAQEVVLAWILEHLTYVSKRRLLEIYLNVIEWGPGVHGADEAARYYFGRDASRLTVAQALFLATVLPAPTKWRYRFDPEGALRPFERAQMHFIGRAMAKKGWLGESDLPPADSLRVEILGPAREMLLPERPAGADTSAS</sequence>
<evidence type="ECO:0000256" key="7">
    <source>
        <dbReference type="ARBA" id="ARBA00022984"/>
    </source>
</evidence>
<keyword evidence="2" id="KW-0997">Cell inner membrane</keyword>
<dbReference type="GO" id="GO:0016763">
    <property type="term" value="F:pentosyltransferase activity"/>
    <property type="evidence" value="ECO:0007669"/>
    <property type="project" value="InterPro"/>
</dbReference>
<evidence type="ECO:0000256" key="5">
    <source>
        <dbReference type="ARBA" id="ARBA00022692"/>
    </source>
</evidence>
<evidence type="ECO:0000313" key="13">
    <source>
        <dbReference type="EMBL" id="TMQ47489.1"/>
    </source>
</evidence>
<evidence type="ECO:0000259" key="12">
    <source>
        <dbReference type="Pfam" id="PF00912"/>
    </source>
</evidence>
<evidence type="ECO:0000256" key="10">
    <source>
        <dbReference type="ARBA" id="ARBA00023316"/>
    </source>
</evidence>
<feature type="compositionally biased region" description="Basic and acidic residues" evidence="11">
    <location>
        <begin position="10"/>
        <end position="34"/>
    </location>
</feature>
<dbReference type="GO" id="GO:0009252">
    <property type="term" value="P:peptidoglycan biosynthetic process"/>
    <property type="evidence" value="ECO:0007669"/>
    <property type="project" value="UniProtKB-KW"/>
</dbReference>
<dbReference type="Pfam" id="PF00912">
    <property type="entry name" value="Transgly"/>
    <property type="match status" value="1"/>
</dbReference>
<comment type="caution">
    <text evidence="13">The sequence shown here is derived from an EMBL/GenBank/DDBJ whole genome shotgun (WGS) entry which is preliminary data.</text>
</comment>
<evidence type="ECO:0000256" key="1">
    <source>
        <dbReference type="ARBA" id="ARBA00022475"/>
    </source>
</evidence>
<keyword evidence="3" id="KW-0328">Glycosyltransferase</keyword>
<evidence type="ECO:0000256" key="3">
    <source>
        <dbReference type="ARBA" id="ARBA00022676"/>
    </source>
</evidence>